<evidence type="ECO:0000256" key="10">
    <source>
        <dbReference type="ARBA" id="ARBA00048743"/>
    </source>
</evidence>
<dbReference type="Proteomes" id="UP000186940">
    <property type="component" value="Unassembled WGS sequence"/>
</dbReference>
<comment type="caution">
    <text evidence="13">The sequence shown here is derived from an EMBL/GenBank/DDBJ whole genome shotgun (WGS) entry which is preliminary data.</text>
</comment>
<dbReference type="GO" id="GO:0006233">
    <property type="term" value="P:dTDP biosynthetic process"/>
    <property type="evidence" value="ECO:0007669"/>
    <property type="project" value="InterPro"/>
</dbReference>
<dbReference type="GO" id="GO:0005737">
    <property type="term" value="C:cytoplasm"/>
    <property type="evidence" value="ECO:0007669"/>
    <property type="project" value="TreeGrafter"/>
</dbReference>
<evidence type="ECO:0000313" key="14">
    <source>
        <dbReference type="Proteomes" id="UP000186940"/>
    </source>
</evidence>
<evidence type="ECO:0000256" key="7">
    <source>
        <dbReference type="ARBA" id="ARBA00022777"/>
    </source>
</evidence>
<evidence type="ECO:0000256" key="4">
    <source>
        <dbReference type="ARBA" id="ARBA00022679"/>
    </source>
</evidence>
<organism evidence="13 14">
    <name type="scientific">Candidatus Syntropharchaeum caldarium</name>
    <dbReference type="NCBI Taxonomy" id="1838285"/>
    <lineage>
        <taxon>Archaea</taxon>
        <taxon>Methanobacteriati</taxon>
        <taxon>Methanobacteriota</taxon>
        <taxon>Stenosarchaea group</taxon>
        <taxon>Methanomicrobia</taxon>
        <taxon>Methanosarcinales</taxon>
        <taxon>ANME-2 cluster</taxon>
        <taxon>Candidatus Syntropharchaeum</taxon>
    </lineage>
</organism>
<dbReference type="EC" id="2.7.4.9" evidence="2 11"/>
<dbReference type="AlphaFoldDB" id="A0A1F2PBW9"/>
<accession>A0A1F2PBW9</accession>
<comment type="catalytic activity">
    <reaction evidence="10 11">
        <text>dTMP + ATP = dTDP + ADP</text>
        <dbReference type="Rhea" id="RHEA:13517"/>
        <dbReference type="ChEBI" id="CHEBI:30616"/>
        <dbReference type="ChEBI" id="CHEBI:58369"/>
        <dbReference type="ChEBI" id="CHEBI:63528"/>
        <dbReference type="ChEBI" id="CHEBI:456216"/>
        <dbReference type="EC" id="2.7.4.9"/>
    </reaction>
</comment>
<evidence type="ECO:0000256" key="2">
    <source>
        <dbReference type="ARBA" id="ARBA00012980"/>
    </source>
</evidence>
<dbReference type="PANTHER" id="PTHR10344">
    <property type="entry name" value="THYMIDYLATE KINASE"/>
    <property type="match status" value="1"/>
</dbReference>
<dbReference type="GO" id="GO:0006227">
    <property type="term" value="P:dUDP biosynthetic process"/>
    <property type="evidence" value="ECO:0007669"/>
    <property type="project" value="TreeGrafter"/>
</dbReference>
<dbReference type="Gene3D" id="3.40.50.300">
    <property type="entry name" value="P-loop containing nucleotide triphosphate hydrolases"/>
    <property type="match status" value="1"/>
</dbReference>
<proteinExistence type="inferred from homology"/>
<sequence>MLIAFEGTDGSGLSTQSKLLAEWLESKGYTVYLTKEPTTGEIGKLIRRVLRKEIEVSDATLALLFAADRVEHTKIIVERIEKGEIVISDRYRLSSYAYQSLTLDLEWVVMINRYSITPDLTFVIETPPEVSLERIKQRNNGIELFEELEKLEKISRNFRKVAEGNVVFIDGNRSIEEVFGEVRDKILI</sequence>
<dbReference type="InterPro" id="IPR039430">
    <property type="entry name" value="Thymidylate_kin-like_dom"/>
</dbReference>
<evidence type="ECO:0000256" key="5">
    <source>
        <dbReference type="ARBA" id="ARBA00022727"/>
    </source>
</evidence>
<dbReference type="HAMAP" id="MF_00165">
    <property type="entry name" value="Thymidylate_kinase"/>
    <property type="match status" value="1"/>
</dbReference>
<comment type="caution">
    <text evidence="11">Lacks conserved residue(s) required for the propagation of feature annotation.</text>
</comment>
<evidence type="ECO:0000256" key="3">
    <source>
        <dbReference type="ARBA" id="ARBA00013355"/>
    </source>
</evidence>
<keyword evidence="6 11" id="KW-0547">Nucleotide-binding</keyword>
<evidence type="ECO:0000256" key="9">
    <source>
        <dbReference type="ARBA" id="ARBA00029962"/>
    </source>
</evidence>
<dbReference type="GO" id="GO:0004798">
    <property type="term" value="F:dTMP kinase activity"/>
    <property type="evidence" value="ECO:0007669"/>
    <property type="project" value="UniProtKB-UniRule"/>
</dbReference>
<evidence type="ECO:0000256" key="11">
    <source>
        <dbReference type="HAMAP-Rule" id="MF_00165"/>
    </source>
</evidence>
<dbReference type="InterPro" id="IPR018095">
    <property type="entry name" value="Thymidylate_kin_CS"/>
</dbReference>
<dbReference type="STRING" id="1838285.SCAL_000503"/>
<evidence type="ECO:0000313" key="13">
    <source>
        <dbReference type="EMBL" id="OFV68827.1"/>
    </source>
</evidence>
<dbReference type="GO" id="GO:0005524">
    <property type="term" value="F:ATP binding"/>
    <property type="evidence" value="ECO:0007669"/>
    <property type="project" value="UniProtKB-UniRule"/>
</dbReference>
<dbReference type="PATRIC" id="fig|1838285.3.peg.511"/>
<dbReference type="PANTHER" id="PTHR10344:SF4">
    <property type="entry name" value="UMP-CMP KINASE 2, MITOCHONDRIAL"/>
    <property type="match status" value="1"/>
</dbReference>
<evidence type="ECO:0000259" key="12">
    <source>
        <dbReference type="Pfam" id="PF02223"/>
    </source>
</evidence>
<keyword evidence="14" id="KW-1185">Reference proteome</keyword>
<keyword evidence="4 11" id="KW-0808">Transferase</keyword>
<name>A0A1F2PBW9_9EURY</name>
<dbReference type="InterPro" id="IPR018094">
    <property type="entry name" value="Thymidylate_kinase"/>
</dbReference>
<evidence type="ECO:0000256" key="6">
    <source>
        <dbReference type="ARBA" id="ARBA00022741"/>
    </source>
</evidence>
<gene>
    <name evidence="11" type="primary">tmk</name>
    <name evidence="13" type="ORF">SCAL_000503</name>
</gene>
<evidence type="ECO:0000256" key="1">
    <source>
        <dbReference type="ARBA" id="ARBA00009776"/>
    </source>
</evidence>
<dbReference type="InterPro" id="IPR027417">
    <property type="entry name" value="P-loop_NTPase"/>
</dbReference>
<keyword evidence="7 11" id="KW-0418">Kinase</keyword>
<dbReference type="CDD" id="cd01672">
    <property type="entry name" value="TMPK"/>
    <property type="match status" value="1"/>
</dbReference>
<keyword evidence="8 11" id="KW-0067">ATP-binding</keyword>
<protein>
    <recommendedName>
        <fullName evidence="3 11">Probable thymidylate kinase</fullName>
        <ecNumber evidence="2 11">2.7.4.9</ecNumber>
    </recommendedName>
    <alternativeName>
        <fullName evidence="9 11">dTMP kinase</fullName>
    </alternativeName>
</protein>
<comment type="similarity">
    <text evidence="1 11">Belongs to the thymidylate kinase family.</text>
</comment>
<dbReference type="GO" id="GO:0006235">
    <property type="term" value="P:dTTP biosynthetic process"/>
    <property type="evidence" value="ECO:0007669"/>
    <property type="project" value="UniProtKB-UniRule"/>
</dbReference>
<dbReference type="Pfam" id="PF02223">
    <property type="entry name" value="Thymidylate_kin"/>
    <property type="match status" value="1"/>
</dbReference>
<feature type="domain" description="Thymidylate kinase-like" evidence="12">
    <location>
        <begin position="5"/>
        <end position="179"/>
    </location>
</feature>
<reference evidence="13" key="1">
    <citation type="submission" date="2016-05" db="EMBL/GenBank/DDBJ databases">
        <title>Microbial consortia oxidize butane by reversing methanogenesis.</title>
        <authorList>
            <person name="Laso-Perez R."/>
            <person name="Richter M."/>
            <person name="Wegener G."/>
            <person name="Musat F."/>
        </authorList>
    </citation>
    <scope>NUCLEOTIDE SEQUENCE [LARGE SCALE GENOMIC DNA]</scope>
    <source>
        <strain evidence="13">BOX2</strain>
    </source>
</reference>
<keyword evidence="5 11" id="KW-0545">Nucleotide biosynthesis</keyword>
<evidence type="ECO:0000256" key="8">
    <source>
        <dbReference type="ARBA" id="ARBA00022840"/>
    </source>
</evidence>
<dbReference type="NCBIfam" id="TIGR00041">
    <property type="entry name" value="DTMP_kinase"/>
    <property type="match status" value="1"/>
</dbReference>
<dbReference type="PROSITE" id="PS01331">
    <property type="entry name" value="THYMIDYLATE_KINASE"/>
    <property type="match status" value="1"/>
</dbReference>
<dbReference type="SUPFAM" id="SSF52540">
    <property type="entry name" value="P-loop containing nucleoside triphosphate hydrolases"/>
    <property type="match status" value="1"/>
</dbReference>
<dbReference type="EMBL" id="LYOS01000001">
    <property type="protein sequence ID" value="OFV68827.1"/>
    <property type="molecule type" value="Genomic_DNA"/>
</dbReference>